<dbReference type="HAMAP" id="MF_01867">
    <property type="entry name" value="BshC"/>
    <property type="match status" value="1"/>
</dbReference>
<dbReference type="EC" id="6.-.-.-" evidence="2"/>
<protein>
    <recommendedName>
        <fullName evidence="2">Putative cysteine ligase BshC</fullName>
        <ecNumber evidence="2">6.-.-.-</ecNumber>
    </recommendedName>
</protein>
<keyword evidence="6" id="KW-1185">Reference proteome</keyword>
<dbReference type="NCBIfam" id="TIGR03998">
    <property type="entry name" value="thiol_BshC"/>
    <property type="match status" value="1"/>
</dbReference>
<dbReference type="KEGG" id="plut:EI981_08550"/>
<comment type="similarity">
    <text evidence="2">Belongs to the BshC family.</text>
</comment>
<gene>
    <name evidence="2 5" type="primary">bshC</name>
    <name evidence="5" type="ORF">EI981_08550</name>
</gene>
<organism evidence="5 6">
    <name type="scientific">Paenibacillus lutimineralis</name>
    <dbReference type="NCBI Taxonomy" id="2707005"/>
    <lineage>
        <taxon>Bacteria</taxon>
        <taxon>Bacillati</taxon>
        <taxon>Bacillota</taxon>
        <taxon>Bacilli</taxon>
        <taxon>Bacillales</taxon>
        <taxon>Paenibacillaceae</taxon>
        <taxon>Paenibacillus</taxon>
    </lineage>
</organism>
<reference evidence="6" key="1">
    <citation type="submission" date="2018-12" db="EMBL/GenBank/DDBJ databases">
        <title>Complete genome sequence of Paenibacillus sp. MBLB1234.</title>
        <authorList>
            <person name="Nam Y.-D."/>
            <person name="Kang J."/>
            <person name="Chung W.-H."/>
            <person name="Park Y.S."/>
        </authorList>
    </citation>
    <scope>NUCLEOTIDE SEQUENCE [LARGE SCALE GENOMIC DNA]</scope>
    <source>
        <strain evidence="6">MBLB1234</strain>
    </source>
</reference>
<dbReference type="Pfam" id="PF24850">
    <property type="entry name" value="CC_BshC"/>
    <property type="match status" value="1"/>
</dbReference>
<accession>A0A3Q9IBI3</accession>
<comment type="function">
    <text evidence="2">Involved in bacillithiol (BSH) biosynthesis. May catalyze the last step of the pathway, the addition of cysteine to glucosamine malate (GlcN-Mal) to generate BSH.</text>
</comment>
<dbReference type="PIRSF" id="PIRSF012535">
    <property type="entry name" value="UCP012535"/>
    <property type="match status" value="1"/>
</dbReference>
<dbReference type="Pfam" id="PF10079">
    <property type="entry name" value="Rossmann-like_BshC"/>
    <property type="match status" value="1"/>
</dbReference>
<feature type="domain" description="Bacillithiol biosynthesis BshC C-terminal coiled-coil" evidence="4">
    <location>
        <begin position="385"/>
        <end position="545"/>
    </location>
</feature>
<sequence length="545" mass="62167">MNIVQEPLTLNKPLSEAYLNHFSSVQQLYQYDAMNEASWQERLEWLHESEHLRIPRGQVVERLREYNLLHNPHEAVSQSLDALEKPDAAVIVGGQQSGLFTGPLLVIYKAATIIKAAQHAAKQLNHPVVPVFWIAGEDHDWDEVNHTYVLSPDLSVSRIRVARETEQRLPVSMNEIAREEWEQAISELEQLLPDTEFRPALMDLLSQVSEGSSTLSDAFAKLLGTWFGKYGLVLLDSADPALRQLESPIFERMIDENDQLGVAYRAAADLCQSLGYQAQADVAADGANLFYIHEGERLLLFRHDGRFSDRKGKVHFTADELKSELNRHPERFSNNVLTRPLMQDSLLPVLGAVLGTGEIAYWALTGSAFKAFGLRMPLLLNRESFTVIEGTLHKHMDKYNLSWADISDHDVFAQKRENWLAEQDSLHLDDRFEQIKAAFTDMYDPLIEQLGGIQAGLLKLGAANREKIVEQMEYLRGRAKDALGKANSAGLRHFDRIELSLFPQHKPQERVYNIFYYLNRYGNDWIDHLLEIPYDISGDHRIIYL</sequence>
<evidence type="ECO:0000256" key="1">
    <source>
        <dbReference type="ARBA" id="ARBA00022598"/>
    </source>
</evidence>
<dbReference type="EMBL" id="CP034346">
    <property type="protein sequence ID" value="AZS14499.1"/>
    <property type="molecule type" value="Genomic_DNA"/>
</dbReference>
<dbReference type="Proteomes" id="UP000270678">
    <property type="component" value="Chromosome"/>
</dbReference>
<feature type="domain" description="Bacillithiol biosynthesis BshC N-terminal Rossmann-like" evidence="3">
    <location>
        <begin position="7"/>
        <end position="382"/>
    </location>
</feature>
<evidence type="ECO:0000259" key="4">
    <source>
        <dbReference type="Pfam" id="PF24850"/>
    </source>
</evidence>
<evidence type="ECO:0000313" key="6">
    <source>
        <dbReference type="Proteomes" id="UP000270678"/>
    </source>
</evidence>
<keyword evidence="1 2" id="KW-0436">Ligase</keyword>
<evidence type="ECO:0000313" key="5">
    <source>
        <dbReference type="EMBL" id="AZS14499.1"/>
    </source>
</evidence>
<dbReference type="GO" id="GO:0016874">
    <property type="term" value="F:ligase activity"/>
    <property type="evidence" value="ECO:0007669"/>
    <property type="project" value="UniProtKB-UniRule"/>
</dbReference>
<evidence type="ECO:0000259" key="3">
    <source>
        <dbReference type="Pfam" id="PF10079"/>
    </source>
</evidence>
<dbReference type="RefSeq" id="WP_126997225.1">
    <property type="nucleotide sequence ID" value="NZ_CP034346.1"/>
</dbReference>
<proteinExistence type="inferred from homology"/>
<evidence type="ECO:0000256" key="2">
    <source>
        <dbReference type="HAMAP-Rule" id="MF_01867"/>
    </source>
</evidence>
<dbReference type="InterPro" id="IPR011199">
    <property type="entry name" value="Bacillithiol_biosynth_BshC"/>
</dbReference>
<name>A0A3Q9IBI3_9BACL</name>
<dbReference type="InterPro" id="IPR055399">
    <property type="entry name" value="CC_BshC"/>
</dbReference>
<dbReference type="AlphaFoldDB" id="A0A3Q9IBI3"/>
<dbReference type="OrthoDB" id="9765151at2"/>
<dbReference type="InterPro" id="IPR055398">
    <property type="entry name" value="Rossmann-like_BshC"/>
</dbReference>